<evidence type="ECO:0000256" key="11">
    <source>
        <dbReference type="PIRSR" id="PIRSR000183-3"/>
    </source>
</evidence>
<dbReference type="InterPro" id="IPR008143">
    <property type="entry name" value="Ala_DH/PNT_CS2"/>
</dbReference>
<evidence type="ECO:0000259" key="13">
    <source>
        <dbReference type="SMART" id="SM01002"/>
    </source>
</evidence>
<feature type="binding site" evidence="11">
    <location>
        <begin position="239"/>
        <end position="240"/>
    </location>
    <ligand>
        <name>NAD(+)</name>
        <dbReference type="ChEBI" id="CHEBI:57540"/>
    </ligand>
</feature>
<evidence type="ECO:0000256" key="2">
    <source>
        <dbReference type="ARBA" id="ARBA00005689"/>
    </source>
</evidence>
<dbReference type="PROSITE" id="PS00837">
    <property type="entry name" value="ALADH_PNT_2"/>
    <property type="match status" value="1"/>
</dbReference>
<dbReference type="GO" id="GO:0000286">
    <property type="term" value="F:alanine dehydrogenase activity"/>
    <property type="evidence" value="ECO:0007669"/>
    <property type="project" value="UniProtKB-UniRule"/>
</dbReference>
<evidence type="ECO:0000313" key="16">
    <source>
        <dbReference type="Proteomes" id="UP000275456"/>
    </source>
</evidence>
<feature type="binding site" evidence="11">
    <location>
        <begin position="298"/>
        <end position="301"/>
    </location>
    <ligand>
        <name>NAD(+)</name>
        <dbReference type="ChEBI" id="CHEBI:57540"/>
    </ligand>
</feature>
<feature type="binding site" evidence="11">
    <location>
        <position position="198"/>
    </location>
    <ligand>
        <name>NAD(+)</name>
        <dbReference type="ChEBI" id="CHEBI:57540"/>
    </ligand>
</feature>
<comment type="cofactor">
    <cofactor evidence="12">
        <name>Mg(2+)</name>
        <dbReference type="ChEBI" id="CHEBI:18420"/>
    </cofactor>
    <text evidence="12">Binds 1 Mg(2+) ion per subunit.</text>
</comment>
<keyword evidence="16" id="KW-1185">Reference proteome</keyword>
<evidence type="ECO:0000256" key="6">
    <source>
        <dbReference type="ARBA" id="ARBA00065528"/>
    </source>
</evidence>
<dbReference type="PIRSF" id="PIRSF000183">
    <property type="entry name" value="Alanine_dh"/>
    <property type="match status" value="1"/>
</dbReference>
<dbReference type="GO" id="GO:0000166">
    <property type="term" value="F:nucleotide binding"/>
    <property type="evidence" value="ECO:0007669"/>
    <property type="project" value="UniProtKB-KW"/>
</dbReference>
<feature type="binding site" evidence="11">
    <location>
        <position position="134"/>
    </location>
    <ligand>
        <name>NAD(+)</name>
        <dbReference type="ChEBI" id="CHEBI:57540"/>
    </ligand>
</feature>
<organism evidence="15 16">
    <name type="scientific">Agrococcus jenensis</name>
    <dbReference type="NCBI Taxonomy" id="46353"/>
    <lineage>
        <taxon>Bacteria</taxon>
        <taxon>Bacillati</taxon>
        <taxon>Actinomycetota</taxon>
        <taxon>Actinomycetes</taxon>
        <taxon>Micrococcales</taxon>
        <taxon>Microbacteriaceae</taxon>
        <taxon>Agrococcus</taxon>
    </lineage>
</organism>
<reference evidence="15 16" key="1">
    <citation type="submission" date="2018-11" db="EMBL/GenBank/DDBJ databases">
        <title>Sequencing the genomes of 1000 actinobacteria strains.</title>
        <authorList>
            <person name="Klenk H.-P."/>
        </authorList>
    </citation>
    <scope>NUCLEOTIDE SEQUENCE [LARGE SCALE GENOMIC DNA]</scope>
    <source>
        <strain evidence="15 16">DSM 9580</strain>
    </source>
</reference>
<dbReference type="SUPFAM" id="SSF51735">
    <property type="entry name" value="NAD(P)-binding Rossmann-fold domains"/>
    <property type="match status" value="1"/>
</dbReference>
<feature type="binding site" evidence="11">
    <location>
        <position position="279"/>
    </location>
    <ligand>
        <name>NAD(+)</name>
        <dbReference type="ChEBI" id="CHEBI:57540"/>
    </ligand>
</feature>
<keyword evidence="5 8" id="KW-0520">NAD</keyword>
<feature type="domain" description="Alanine dehydrogenase/pyridine nucleotide transhydrogenase NAD(H)-binding" evidence="13">
    <location>
        <begin position="149"/>
        <end position="297"/>
    </location>
</feature>
<proteinExistence type="inferred from homology"/>
<feature type="binding site" evidence="11">
    <location>
        <position position="220"/>
    </location>
    <ligand>
        <name>NAD(+)</name>
        <dbReference type="ChEBI" id="CHEBI:57540"/>
    </ligand>
</feature>
<dbReference type="RefSeq" id="WP_123696869.1">
    <property type="nucleotide sequence ID" value="NZ_RKHJ01000001.1"/>
</dbReference>
<dbReference type="NCBIfam" id="TIGR00518">
    <property type="entry name" value="alaDH"/>
    <property type="match status" value="1"/>
</dbReference>
<dbReference type="PANTHER" id="PTHR42795">
    <property type="entry name" value="ALANINE DEHYDROGENASE"/>
    <property type="match status" value="1"/>
</dbReference>
<dbReference type="GO" id="GO:0005886">
    <property type="term" value="C:plasma membrane"/>
    <property type="evidence" value="ECO:0007669"/>
    <property type="project" value="TreeGrafter"/>
</dbReference>
<dbReference type="FunFam" id="3.40.50.720:FF:000049">
    <property type="entry name" value="Alanine dehydrogenase"/>
    <property type="match status" value="1"/>
</dbReference>
<evidence type="ECO:0000256" key="5">
    <source>
        <dbReference type="ARBA" id="ARBA00023027"/>
    </source>
</evidence>
<evidence type="ECO:0000256" key="9">
    <source>
        <dbReference type="PIRSR" id="PIRSR000183-1"/>
    </source>
</evidence>
<dbReference type="Proteomes" id="UP000275456">
    <property type="component" value="Unassembled WGS sequence"/>
</dbReference>
<accession>A0A3N2ARZ7</accession>
<comment type="caution">
    <text evidence="15">The sequence shown here is derived from an EMBL/GenBank/DDBJ whole genome shotgun (WGS) entry which is preliminary data.</text>
</comment>
<sequence>MRIGIPTEIKNNEHRVGITPAGVDALTDRGHTVLVQAGAGEGSRITDDAYRAAGATVVDDAATVWGDTELLVKVKEPIASEYGYLRADQTLMTYLHLAADRPLTDALVAAGTPAIAYETVQLADRSLPLLSPMSEVAGRLSIAVGAHSLLRASGGRGTLMGGVAGAPPAEVVVIGGGVAGEHAAANAIGLGASVTVIDRSLPRLKELQMRYGTTIRTLASTRLAIAEAVANADLVIGSVLIPGAAAPKLVTDEMVSTMRPGAVLVDIAIDQGGCFEGSRPTTHDAPTFAVHDAVFYCVANMPGAVPETSTRALTNATLPYVLEVADRGWEAATEADPALRLGLNTRSGSVTHAGVARAFGLDLAA</sequence>
<dbReference type="Pfam" id="PF01262">
    <property type="entry name" value="AlaDh_PNT_C"/>
    <property type="match status" value="1"/>
</dbReference>
<comment type="function">
    <text evidence="8">Catalyzes the reversible reductive amination of pyruvate to L-alanine.</text>
</comment>
<feature type="binding site" evidence="11">
    <location>
        <begin position="267"/>
        <end position="270"/>
    </location>
    <ligand>
        <name>NAD(+)</name>
        <dbReference type="ChEBI" id="CHEBI:57540"/>
    </ligand>
</feature>
<evidence type="ECO:0000256" key="12">
    <source>
        <dbReference type="PIRSR" id="PIRSR000183-4"/>
    </source>
</evidence>
<feature type="binding site" evidence="12">
    <location>
        <position position="323"/>
    </location>
    <ligand>
        <name>Mg(2+)</name>
        <dbReference type="ChEBI" id="CHEBI:18420"/>
    </ligand>
</feature>
<keyword evidence="12" id="KW-0460">Magnesium</keyword>
<protein>
    <recommendedName>
        <fullName evidence="7 8">Alanine dehydrogenase</fullName>
        <ecNumber evidence="3 8">1.4.1.1</ecNumber>
    </recommendedName>
</protein>
<dbReference type="InterPro" id="IPR007698">
    <property type="entry name" value="AlaDH/PNT_NAD(H)-bd"/>
</dbReference>
<name>A0A3N2ARZ7_9MICO</name>
<evidence type="ECO:0000259" key="14">
    <source>
        <dbReference type="SMART" id="SM01003"/>
    </source>
</evidence>
<dbReference type="InterPro" id="IPR036291">
    <property type="entry name" value="NAD(P)-bd_dom_sf"/>
</dbReference>
<evidence type="ECO:0000256" key="1">
    <source>
        <dbReference type="ARBA" id="ARBA00005206"/>
    </source>
</evidence>
<dbReference type="PANTHER" id="PTHR42795:SF1">
    <property type="entry name" value="ALANINE DEHYDROGENASE"/>
    <property type="match status" value="1"/>
</dbReference>
<dbReference type="GO" id="GO:0042853">
    <property type="term" value="P:L-alanine catabolic process"/>
    <property type="evidence" value="ECO:0007669"/>
    <property type="project" value="UniProtKB-UniPathway"/>
</dbReference>
<evidence type="ECO:0000256" key="7">
    <source>
        <dbReference type="ARBA" id="ARBA00072341"/>
    </source>
</evidence>
<dbReference type="OrthoDB" id="9804592at2"/>
<feature type="domain" description="Alanine dehydrogenase/pyridine nucleotide transhydrogenase N-terminal" evidence="14">
    <location>
        <begin position="4"/>
        <end position="137"/>
    </location>
</feature>
<gene>
    <name evidence="15" type="ORF">EDD26_1187</name>
</gene>
<dbReference type="EMBL" id="RKHJ01000001">
    <property type="protein sequence ID" value="ROR65817.1"/>
    <property type="molecule type" value="Genomic_DNA"/>
</dbReference>
<comment type="catalytic activity">
    <reaction evidence="8">
        <text>L-alanine + NAD(+) + H2O = pyruvate + NH4(+) + NADH + H(+)</text>
        <dbReference type="Rhea" id="RHEA:18405"/>
        <dbReference type="ChEBI" id="CHEBI:15361"/>
        <dbReference type="ChEBI" id="CHEBI:15377"/>
        <dbReference type="ChEBI" id="CHEBI:15378"/>
        <dbReference type="ChEBI" id="CHEBI:28938"/>
        <dbReference type="ChEBI" id="CHEBI:57540"/>
        <dbReference type="ChEBI" id="CHEBI:57945"/>
        <dbReference type="ChEBI" id="CHEBI:57972"/>
        <dbReference type="EC" id="1.4.1.1"/>
    </reaction>
</comment>
<dbReference type="SMART" id="SM01002">
    <property type="entry name" value="AlaDh_PNT_C"/>
    <property type="match status" value="1"/>
</dbReference>
<dbReference type="AlphaFoldDB" id="A0A3N2ARZ7"/>
<dbReference type="CDD" id="cd05305">
    <property type="entry name" value="L-AlaDH"/>
    <property type="match status" value="1"/>
</dbReference>
<dbReference type="InterPro" id="IPR007886">
    <property type="entry name" value="AlaDH/PNT_N"/>
</dbReference>
<dbReference type="InterPro" id="IPR008141">
    <property type="entry name" value="Ala_DH"/>
</dbReference>
<dbReference type="SUPFAM" id="SSF52283">
    <property type="entry name" value="Formate/glycerate dehydrogenase catalytic domain-like"/>
    <property type="match status" value="1"/>
</dbReference>
<keyword evidence="4 8" id="KW-0560">Oxidoreductase</keyword>
<feature type="binding site" evidence="10">
    <location>
        <position position="75"/>
    </location>
    <ligand>
        <name>substrate</name>
    </ligand>
</feature>
<feature type="binding site" evidence="10">
    <location>
        <position position="15"/>
    </location>
    <ligand>
        <name>substrate</name>
    </ligand>
</feature>
<comment type="similarity">
    <text evidence="2 8">Belongs to the AlaDH/PNT family.</text>
</comment>
<feature type="active site" description="Proton donor/acceptor" evidence="9">
    <location>
        <position position="270"/>
    </location>
</feature>
<evidence type="ECO:0000256" key="4">
    <source>
        <dbReference type="ARBA" id="ARBA00023002"/>
    </source>
</evidence>
<keyword evidence="12" id="KW-0479">Metal-binding</keyword>
<dbReference type="UniPathway" id="UPA00527">
    <property type="reaction ID" value="UER00585"/>
</dbReference>
<dbReference type="PROSITE" id="PS00836">
    <property type="entry name" value="ALADH_PNT_1"/>
    <property type="match status" value="1"/>
</dbReference>
<dbReference type="InterPro" id="IPR008142">
    <property type="entry name" value="AlaDH/PNT_CS1"/>
</dbReference>
<evidence type="ECO:0000313" key="15">
    <source>
        <dbReference type="EMBL" id="ROR65817.1"/>
    </source>
</evidence>
<evidence type="ECO:0000256" key="8">
    <source>
        <dbReference type="PIRNR" id="PIRNR000183"/>
    </source>
</evidence>
<dbReference type="GO" id="GO:0046872">
    <property type="term" value="F:metal ion binding"/>
    <property type="evidence" value="ECO:0007669"/>
    <property type="project" value="UniProtKB-KW"/>
</dbReference>
<dbReference type="Pfam" id="PF05222">
    <property type="entry name" value="AlaDh_PNT_N"/>
    <property type="match status" value="1"/>
</dbReference>
<evidence type="ECO:0000256" key="3">
    <source>
        <dbReference type="ARBA" id="ARBA00012897"/>
    </source>
</evidence>
<evidence type="ECO:0000256" key="10">
    <source>
        <dbReference type="PIRSR" id="PIRSR000183-2"/>
    </source>
</evidence>
<dbReference type="Gene3D" id="3.40.50.720">
    <property type="entry name" value="NAD(P)-binding Rossmann-like Domain"/>
    <property type="match status" value="2"/>
</dbReference>
<feature type="active site" description="Proton donor/acceptor" evidence="9">
    <location>
        <position position="96"/>
    </location>
</feature>
<dbReference type="SMART" id="SM01003">
    <property type="entry name" value="AlaDh_PNT_N"/>
    <property type="match status" value="1"/>
</dbReference>
<keyword evidence="11" id="KW-0547">Nucleotide-binding</keyword>
<dbReference type="EC" id="1.4.1.1" evidence="3 8"/>
<comment type="pathway">
    <text evidence="1 8">Amino-acid degradation; L-alanine degradation via dehydrogenase pathway; NH(3) and pyruvate from L-alanine: step 1/1.</text>
</comment>
<comment type="subunit">
    <text evidence="6">Homohexamer. Trimer of dimers.</text>
</comment>
<feature type="binding site" evidence="11">
    <location>
        <position position="203"/>
    </location>
    <ligand>
        <name>NAD(+)</name>
        <dbReference type="ChEBI" id="CHEBI:57540"/>
    </ligand>
</feature>